<evidence type="ECO:0000256" key="8">
    <source>
        <dbReference type="ARBA" id="ARBA00023012"/>
    </source>
</evidence>
<dbReference type="Pfam" id="PF00072">
    <property type="entry name" value="Response_reg"/>
    <property type="match status" value="1"/>
</dbReference>
<evidence type="ECO:0000259" key="10">
    <source>
        <dbReference type="PROSITE" id="PS50109"/>
    </source>
</evidence>
<dbReference type="Pfam" id="PF13188">
    <property type="entry name" value="PAS_8"/>
    <property type="match status" value="1"/>
</dbReference>
<dbReference type="InterPro" id="IPR013767">
    <property type="entry name" value="PAS_fold"/>
</dbReference>
<dbReference type="InterPro" id="IPR003594">
    <property type="entry name" value="HATPase_dom"/>
</dbReference>
<evidence type="ECO:0000256" key="5">
    <source>
        <dbReference type="ARBA" id="ARBA00022741"/>
    </source>
</evidence>
<dbReference type="Gene3D" id="3.40.50.2300">
    <property type="match status" value="1"/>
</dbReference>
<evidence type="ECO:0000313" key="14">
    <source>
        <dbReference type="EMBL" id="WPB83831.1"/>
    </source>
</evidence>
<evidence type="ECO:0000256" key="7">
    <source>
        <dbReference type="ARBA" id="ARBA00022840"/>
    </source>
</evidence>
<keyword evidence="8" id="KW-0902">Two-component regulatory system</keyword>
<keyword evidence="15" id="KW-1185">Reference proteome</keyword>
<evidence type="ECO:0000313" key="15">
    <source>
        <dbReference type="Proteomes" id="UP001305521"/>
    </source>
</evidence>
<dbReference type="SUPFAM" id="SSF47384">
    <property type="entry name" value="Homodimeric domain of signal transducing histidine kinase"/>
    <property type="match status" value="1"/>
</dbReference>
<feature type="domain" description="PAS" evidence="12">
    <location>
        <begin position="600"/>
        <end position="644"/>
    </location>
</feature>
<evidence type="ECO:0000256" key="2">
    <source>
        <dbReference type="ARBA" id="ARBA00012438"/>
    </source>
</evidence>
<dbReference type="SMART" id="SM00448">
    <property type="entry name" value="REC"/>
    <property type="match status" value="1"/>
</dbReference>
<dbReference type="InterPro" id="IPR013656">
    <property type="entry name" value="PAS_4"/>
</dbReference>
<dbReference type="InterPro" id="IPR011006">
    <property type="entry name" value="CheY-like_superfamily"/>
</dbReference>
<dbReference type="Pfam" id="PF01590">
    <property type="entry name" value="GAF"/>
    <property type="match status" value="1"/>
</dbReference>
<feature type="domain" description="PAS" evidence="12">
    <location>
        <begin position="714"/>
        <end position="766"/>
    </location>
</feature>
<evidence type="ECO:0000256" key="9">
    <source>
        <dbReference type="PROSITE-ProRule" id="PRU00169"/>
    </source>
</evidence>
<feature type="modified residue" description="4-aspartylphosphate" evidence="9">
    <location>
        <position position="1272"/>
    </location>
</feature>
<dbReference type="InterPro" id="IPR004358">
    <property type="entry name" value="Sig_transdc_His_kin-like_C"/>
</dbReference>
<dbReference type="Gene3D" id="1.10.287.130">
    <property type="match status" value="1"/>
</dbReference>
<dbReference type="Pfam" id="PF13426">
    <property type="entry name" value="PAS_9"/>
    <property type="match status" value="2"/>
</dbReference>
<dbReference type="PROSITE" id="PS50110">
    <property type="entry name" value="RESPONSE_REGULATORY"/>
    <property type="match status" value="1"/>
</dbReference>
<evidence type="ECO:0000256" key="1">
    <source>
        <dbReference type="ARBA" id="ARBA00000085"/>
    </source>
</evidence>
<dbReference type="CDD" id="cd00082">
    <property type="entry name" value="HisKA"/>
    <property type="match status" value="1"/>
</dbReference>
<name>A0ABZ0PE93_9PROT</name>
<dbReference type="InterPro" id="IPR036097">
    <property type="entry name" value="HisK_dim/P_sf"/>
</dbReference>
<feature type="domain" description="Response regulatory" evidence="11">
    <location>
        <begin position="1222"/>
        <end position="1338"/>
    </location>
</feature>
<dbReference type="Pfam" id="PF08448">
    <property type="entry name" value="PAS_4"/>
    <property type="match status" value="1"/>
</dbReference>
<dbReference type="SUPFAM" id="SSF52172">
    <property type="entry name" value="CheY-like"/>
    <property type="match status" value="1"/>
</dbReference>
<evidence type="ECO:0000256" key="6">
    <source>
        <dbReference type="ARBA" id="ARBA00022777"/>
    </source>
</evidence>
<dbReference type="Gene3D" id="3.30.450.20">
    <property type="entry name" value="PAS domain"/>
    <property type="match status" value="5"/>
</dbReference>
<dbReference type="Gene3D" id="3.30.450.40">
    <property type="match status" value="1"/>
</dbReference>
<dbReference type="Pfam" id="PF00512">
    <property type="entry name" value="HisKA"/>
    <property type="match status" value="1"/>
</dbReference>
<dbReference type="InterPro" id="IPR035965">
    <property type="entry name" value="PAS-like_dom_sf"/>
</dbReference>
<dbReference type="PANTHER" id="PTHR43065:SF49">
    <property type="entry name" value="HISTIDINE KINASE"/>
    <property type="match status" value="1"/>
</dbReference>
<evidence type="ECO:0000256" key="4">
    <source>
        <dbReference type="ARBA" id="ARBA00022679"/>
    </source>
</evidence>
<dbReference type="CDD" id="cd00130">
    <property type="entry name" value="PAS"/>
    <property type="match status" value="5"/>
</dbReference>
<dbReference type="PROSITE" id="PS50109">
    <property type="entry name" value="HIS_KIN"/>
    <property type="match status" value="1"/>
</dbReference>
<dbReference type="InterPro" id="IPR001789">
    <property type="entry name" value="Sig_transdc_resp-reg_receiver"/>
</dbReference>
<dbReference type="NCBIfam" id="TIGR00229">
    <property type="entry name" value="sensory_box"/>
    <property type="match status" value="5"/>
</dbReference>
<feature type="domain" description="PAS" evidence="12">
    <location>
        <begin position="370"/>
        <end position="420"/>
    </location>
</feature>
<dbReference type="PROSITE" id="PS50113">
    <property type="entry name" value="PAC"/>
    <property type="match status" value="3"/>
</dbReference>
<dbReference type="InterPro" id="IPR003018">
    <property type="entry name" value="GAF"/>
</dbReference>
<evidence type="ECO:0000259" key="12">
    <source>
        <dbReference type="PROSITE" id="PS50112"/>
    </source>
</evidence>
<dbReference type="SUPFAM" id="SSF55781">
    <property type="entry name" value="GAF domain-like"/>
    <property type="match status" value="1"/>
</dbReference>
<keyword evidence="3 9" id="KW-0597">Phosphoprotein</keyword>
<keyword evidence="4" id="KW-0808">Transferase</keyword>
<gene>
    <name evidence="14" type="ORF">R9Z33_17155</name>
</gene>
<keyword evidence="5" id="KW-0547">Nucleotide-binding</keyword>
<dbReference type="SMART" id="SM00387">
    <property type="entry name" value="HATPase_c"/>
    <property type="match status" value="1"/>
</dbReference>
<feature type="domain" description="PAC" evidence="13">
    <location>
        <begin position="791"/>
        <end position="845"/>
    </location>
</feature>
<feature type="domain" description="Histidine kinase" evidence="10">
    <location>
        <begin position="978"/>
        <end position="1201"/>
    </location>
</feature>
<comment type="catalytic activity">
    <reaction evidence="1">
        <text>ATP + protein L-histidine = ADP + protein N-phospho-L-histidine.</text>
        <dbReference type="EC" id="2.7.13.3"/>
    </reaction>
</comment>
<dbReference type="SUPFAM" id="SSF55785">
    <property type="entry name" value="PYP-like sensor domain (PAS domain)"/>
    <property type="match status" value="5"/>
</dbReference>
<dbReference type="SUPFAM" id="SSF55874">
    <property type="entry name" value="ATPase domain of HSP90 chaperone/DNA topoisomerase II/histidine kinase"/>
    <property type="match status" value="1"/>
</dbReference>
<dbReference type="InterPro" id="IPR000700">
    <property type="entry name" value="PAS-assoc_C"/>
</dbReference>
<dbReference type="Proteomes" id="UP001305521">
    <property type="component" value="Chromosome"/>
</dbReference>
<feature type="domain" description="PAS" evidence="12">
    <location>
        <begin position="476"/>
        <end position="542"/>
    </location>
</feature>
<feature type="domain" description="PAC" evidence="13">
    <location>
        <begin position="913"/>
        <end position="965"/>
    </location>
</feature>
<dbReference type="PROSITE" id="PS50112">
    <property type="entry name" value="PAS"/>
    <property type="match status" value="5"/>
</dbReference>
<keyword evidence="7" id="KW-0067">ATP-binding</keyword>
<dbReference type="InterPro" id="IPR029016">
    <property type="entry name" value="GAF-like_dom_sf"/>
</dbReference>
<dbReference type="RefSeq" id="WP_318647788.1">
    <property type="nucleotide sequence ID" value="NZ_CP137852.1"/>
</dbReference>
<dbReference type="SMART" id="SM00091">
    <property type="entry name" value="PAS"/>
    <property type="match status" value="5"/>
</dbReference>
<dbReference type="InterPro" id="IPR003661">
    <property type="entry name" value="HisK_dim/P_dom"/>
</dbReference>
<evidence type="ECO:0000259" key="11">
    <source>
        <dbReference type="PROSITE" id="PS50110"/>
    </source>
</evidence>
<evidence type="ECO:0000259" key="13">
    <source>
        <dbReference type="PROSITE" id="PS50113"/>
    </source>
</evidence>
<sequence>MPDEIARKDREEARLAALRRYGILDTATEPAFDRIVRLAAHALDAPVALISLVDEERVWFKAASGFTESEMPRAGSLSTLALAQRDITIIPDTLLDPRCSANPLVLGPPHIRFYAGAPLITADGHAIGVLCVIDTAPRAGLSPSEVLAMRDLGAMVMDLLELRHETAQREHLICRARLREQLLASNAEAPTSQDAINAAMEVVREATGSMICLMFRTAPDGRQLQILGGRTDRPGGDDAYIATLRAMDFNLDNTLSGMVIRGEVQGFFHRFTPDLLARYPGLRLSASRGAHAQLITPVSLDDDRYSMVLGFRDEPADVEHVQELMREVGSTLRPLLRRLREAEAAQLFHRAVHACGDAVIICDTTRSSGEGPRIRYVNPAFTRQTGFSAEEVIGQPPRFLEGPGPSDAAREEVRAALKLRQPIRQQIQSHRRDESMFWADLQIAPVTDATGWFTHWVAIQRDVTTETMEALALAEREAFFRYFFEQHPAPMWVYDRETLHFLEVNEAAIRTYGMSREEFRRKTILDIRPPEDRAAALAMVEKLNPEYMDSGPWRHITGTGALRLVQTRGQAIRLHGRVAHLVVIWDVTEQIEAERAAQELANELNATLESISDGFFTLDAEWRFRYVNSRAEEMLGCTAPELVGTEIGSGPMEGKHAILGERLRGLRAQGVSERFLHHDRQGQRWLDITGYPTPAGGLTVYLRDVTAQRSSEDRLRLLETVVDKLNDVILITEAEPIDQPGPRIVYANAAFERLTGYAPGEVLGKTPRILQAPGTSRAELDRIRTALASWSPVRAELLNRTKTGREFWVELDIVPVADETGWYTHWVSVERDVTERKLAQIKLEEQAALLDQSRDAIMVHGMDGRITYWNRSAERLYGWTAPEALGRPVVELLYADPATFPEAKQALQRDGQWTGTLRQRRKNATVMIVEAHKTLLRDPDGTPRAILAVHSDVTERIKLEEQLRQAQRMEAVGQLTGGIAHDFNNLLTVVLGNAEILHERLEDDAELRTIAAVTLAAAERGADLTSRLLAFSRQQMLNPHVTDVDGLLLALKELVRRAIDERVEIVVTRTPGLWPALVDAPQLETAILNLCLNARDAMPLGGRMNITTSNFTAAGAQPEATAELAAGDYVLIEVSDTGTGMQPDVAARAFEPFFTTKDVGKGSGLGLSMVYGFAKQSGGHASIASTPGRGTTVRIYIPRARAAAAAPTGRPGHAGFRGGTERVLLVEDDPLVREHSARQLRGLGYDVAVAQNGAEGLRIIAGPTPLDLLFTDIVMPGEMTGDELATEALRLRPGLRVLFSSGYTEQSGAHEGWLKPGTLLLPKPYRLRDLADKVRQALEGTE</sequence>
<dbReference type="InterPro" id="IPR000014">
    <property type="entry name" value="PAS"/>
</dbReference>
<protein>
    <recommendedName>
        <fullName evidence="2">histidine kinase</fullName>
        <ecNumber evidence="2">2.7.13.3</ecNumber>
    </recommendedName>
</protein>
<dbReference type="EMBL" id="CP137852">
    <property type="protein sequence ID" value="WPB83831.1"/>
    <property type="molecule type" value="Genomic_DNA"/>
</dbReference>
<evidence type="ECO:0000256" key="3">
    <source>
        <dbReference type="ARBA" id="ARBA00022553"/>
    </source>
</evidence>
<organism evidence="14 15">
    <name type="scientific">Sediminicoccus rosea</name>
    <dbReference type="NCBI Taxonomy" id="1225128"/>
    <lineage>
        <taxon>Bacteria</taxon>
        <taxon>Pseudomonadati</taxon>
        <taxon>Pseudomonadota</taxon>
        <taxon>Alphaproteobacteria</taxon>
        <taxon>Acetobacterales</taxon>
        <taxon>Roseomonadaceae</taxon>
        <taxon>Sediminicoccus</taxon>
    </lineage>
</organism>
<dbReference type="Gene3D" id="3.30.565.10">
    <property type="entry name" value="Histidine kinase-like ATPase, C-terminal domain"/>
    <property type="match status" value="1"/>
</dbReference>
<dbReference type="InterPro" id="IPR001610">
    <property type="entry name" value="PAC"/>
</dbReference>
<keyword evidence="6" id="KW-0418">Kinase</keyword>
<dbReference type="SMART" id="SM00388">
    <property type="entry name" value="HisKA"/>
    <property type="match status" value="1"/>
</dbReference>
<dbReference type="PRINTS" id="PR00344">
    <property type="entry name" value="BCTRLSENSOR"/>
</dbReference>
<dbReference type="Pfam" id="PF02518">
    <property type="entry name" value="HATPase_c"/>
    <property type="match status" value="1"/>
</dbReference>
<dbReference type="InterPro" id="IPR036890">
    <property type="entry name" value="HATPase_C_sf"/>
</dbReference>
<feature type="domain" description="PAC" evidence="13">
    <location>
        <begin position="421"/>
        <end position="475"/>
    </location>
</feature>
<dbReference type="PANTHER" id="PTHR43065">
    <property type="entry name" value="SENSOR HISTIDINE KINASE"/>
    <property type="match status" value="1"/>
</dbReference>
<dbReference type="SMART" id="SM00065">
    <property type="entry name" value="GAF"/>
    <property type="match status" value="2"/>
</dbReference>
<dbReference type="EC" id="2.7.13.3" evidence="2"/>
<dbReference type="SMART" id="SM00086">
    <property type="entry name" value="PAC"/>
    <property type="match status" value="4"/>
</dbReference>
<dbReference type="Pfam" id="PF00989">
    <property type="entry name" value="PAS"/>
    <property type="match status" value="1"/>
</dbReference>
<reference evidence="14 15" key="1">
    <citation type="submission" date="2023-11" db="EMBL/GenBank/DDBJ databases">
        <title>Arctic aerobic anoxygenic photoheterotroph Sediminicoccus rosea KRV36 adapts its photosynthesis to long days of polar summer.</title>
        <authorList>
            <person name="Tomasch J."/>
            <person name="Kopejtka K."/>
            <person name="Bily T."/>
            <person name="Gardiner A.T."/>
            <person name="Gardian Z."/>
            <person name="Shivaramu S."/>
            <person name="Koblizek M."/>
            <person name="Engelhardt F."/>
            <person name="Kaftan D."/>
        </authorList>
    </citation>
    <scope>NUCLEOTIDE SEQUENCE [LARGE SCALE GENOMIC DNA]</scope>
    <source>
        <strain evidence="14 15">R-30</strain>
    </source>
</reference>
<dbReference type="InterPro" id="IPR005467">
    <property type="entry name" value="His_kinase_dom"/>
</dbReference>
<proteinExistence type="predicted"/>
<feature type="domain" description="PAS" evidence="12">
    <location>
        <begin position="842"/>
        <end position="896"/>
    </location>
</feature>
<accession>A0ABZ0PE93</accession>